<organism evidence="1 2">
    <name type="scientific">Turicibacter bilis</name>
    <dbReference type="NCBI Taxonomy" id="2735723"/>
    <lineage>
        <taxon>Bacteria</taxon>
        <taxon>Bacillati</taxon>
        <taxon>Bacillota</taxon>
        <taxon>Erysipelotrichia</taxon>
        <taxon>Erysipelotrichales</taxon>
        <taxon>Turicibacteraceae</taxon>
        <taxon>Turicibacter</taxon>
    </lineage>
</organism>
<evidence type="ECO:0008006" key="3">
    <source>
        <dbReference type="Google" id="ProtNLM"/>
    </source>
</evidence>
<reference evidence="1 2" key="1">
    <citation type="submission" date="2021-03" db="EMBL/GenBank/DDBJ databases">
        <title>Comparative Genomics and Metabolomics in the genus Turicibacter.</title>
        <authorList>
            <person name="Maki J."/>
            <person name="Looft T."/>
        </authorList>
    </citation>
    <scope>NUCLEOTIDE SEQUENCE [LARGE SCALE GENOMIC DNA]</scope>
    <source>
        <strain evidence="1 2">MMM721</strain>
    </source>
</reference>
<sequence length="83" mass="9755">MSHSYFTRKLLNIKDKNITFLEDSLEEVKLNGITSFIFKGTLSYQPTHCQKCGTLFDSKFKKHGFKTSRIVIPKVWFYNIWCG</sequence>
<gene>
    <name evidence="1" type="ORF">J0J69_04600</name>
</gene>
<keyword evidence="2" id="KW-1185">Reference proteome</keyword>
<evidence type="ECO:0000313" key="1">
    <source>
        <dbReference type="EMBL" id="UUF06863.1"/>
    </source>
</evidence>
<proteinExistence type="predicted"/>
<dbReference type="EMBL" id="CP071249">
    <property type="protein sequence ID" value="UUF06863.1"/>
    <property type="molecule type" value="Genomic_DNA"/>
</dbReference>
<name>A0ABY5JPB5_9FIRM</name>
<protein>
    <recommendedName>
        <fullName evidence="3">Transposase IS204/IS1001/IS1096/IS1165 zinc-finger domain-containing protein</fullName>
    </recommendedName>
</protein>
<accession>A0ABY5JPB5</accession>
<dbReference type="RefSeq" id="WP_212726076.1">
    <property type="nucleotide sequence ID" value="NZ_CP071249.1"/>
</dbReference>
<evidence type="ECO:0000313" key="2">
    <source>
        <dbReference type="Proteomes" id="UP001058016"/>
    </source>
</evidence>
<dbReference type="Proteomes" id="UP001058016">
    <property type="component" value="Chromosome"/>
</dbReference>